<dbReference type="KEGG" id="hgi:ABY42_09095"/>
<dbReference type="GeneID" id="59460550"/>
<reference evidence="2" key="3">
    <citation type="journal article" date="2021" name="Front. Microbiol.">
        <title>Cellular and Genomic Properties of Haloferax gibbonsii LR2-5, the Host of Euryarchaeal Virus HFTV1.</title>
        <authorList>
            <person name="Tittes C."/>
            <person name="Schwarzer S."/>
            <person name="Pfeiffer F."/>
            <person name="Dyall-Smith M."/>
            <person name="Rodriguez-Franco M."/>
            <person name="Oksanen H.M."/>
            <person name="Quax T.E.F."/>
        </authorList>
    </citation>
    <scope>NUCLEOTIDE SEQUENCE</scope>
    <source>
        <strain evidence="2">LR2-5</strain>
    </source>
</reference>
<reference evidence="1" key="2">
    <citation type="submission" date="2015-06" db="EMBL/GenBank/DDBJ databases">
        <authorList>
            <person name="Hoefler B.C."/>
            <person name="Straight P.D."/>
        </authorList>
    </citation>
    <scope>NUCLEOTIDE SEQUENCE [LARGE SCALE GENOMIC DNA]</scope>
    <source>
        <strain evidence="1">ARA6</strain>
    </source>
</reference>
<protein>
    <submittedName>
        <fullName evidence="1">Uncharacterized protein</fullName>
    </submittedName>
</protein>
<dbReference type="Proteomes" id="UP000066124">
    <property type="component" value="Chromosome"/>
</dbReference>
<organism evidence="1 3">
    <name type="scientific">Haloferax gibbonsii</name>
    <dbReference type="NCBI Taxonomy" id="35746"/>
    <lineage>
        <taxon>Archaea</taxon>
        <taxon>Methanobacteriati</taxon>
        <taxon>Methanobacteriota</taxon>
        <taxon>Stenosarchaea group</taxon>
        <taxon>Halobacteria</taxon>
        <taxon>Halobacteriales</taxon>
        <taxon>Haloferacaceae</taxon>
        <taxon>Haloferax</taxon>
    </lineage>
</organism>
<name>A0A0K1ITU6_HALGI</name>
<evidence type="ECO:0000313" key="2">
    <source>
        <dbReference type="EMBL" id="QOS13026.1"/>
    </source>
</evidence>
<dbReference type="EMBL" id="CP011947">
    <property type="protein sequence ID" value="AKU07891.1"/>
    <property type="molecule type" value="Genomic_DNA"/>
</dbReference>
<dbReference type="AlphaFoldDB" id="A0A0K1ITU6"/>
<sequence>MADDDELHGEIDALARDIERAILEFDSALERHAMLRQTAREPVFRSESPELDDVQNLFF</sequence>
<dbReference type="RefSeq" id="WP_004976393.1">
    <property type="nucleotide sequence ID" value="NZ_CP011947.1"/>
</dbReference>
<gene>
    <name evidence="1" type="ORF">ABY42_09095</name>
    <name evidence="2" type="ORF">HfgLR_14490</name>
</gene>
<evidence type="ECO:0000313" key="3">
    <source>
        <dbReference type="Proteomes" id="UP000066124"/>
    </source>
</evidence>
<reference evidence="3" key="1">
    <citation type="journal article" date="2015" name="J. Biotechnol.">
        <title>Complete genome sequence of Haloferax gibbonsii strain ARA6, a potential producer of polyhydroxyalkanoates and halocins isolated from Araruama, Rio de Janeiro, Brasil.</title>
        <authorList>
            <person name="Pinto L.H."/>
            <person name="D'Alincourt Carvalho-Assef A.P."/>
            <person name="Vieira R.P."/>
            <person name="Clementino M.M."/>
            <person name="Albano R.M."/>
        </authorList>
    </citation>
    <scope>NUCLEOTIDE SEQUENCE [LARGE SCALE GENOMIC DNA]</scope>
    <source>
        <strain evidence="3">ARA6</strain>
    </source>
</reference>
<proteinExistence type="predicted"/>
<dbReference type="PATRIC" id="fig|35746.4.peg.1931"/>
<evidence type="ECO:0000313" key="1">
    <source>
        <dbReference type="EMBL" id="AKU07891.1"/>
    </source>
</evidence>
<dbReference type="Proteomes" id="UP000663064">
    <property type="component" value="Chromosome"/>
</dbReference>
<accession>A0A0K1ITU6</accession>
<dbReference type="EMBL" id="CP063205">
    <property type="protein sequence ID" value="QOS13026.1"/>
    <property type="molecule type" value="Genomic_DNA"/>
</dbReference>